<dbReference type="InterPro" id="IPR002110">
    <property type="entry name" value="Ankyrin_rpt"/>
</dbReference>
<name>A0ABQ9J1V7_9CUCU</name>
<evidence type="ECO:0000313" key="4">
    <source>
        <dbReference type="Proteomes" id="UP001162164"/>
    </source>
</evidence>
<dbReference type="Gene3D" id="1.25.40.20">
    <property type="entry name" value="Ankyrin repeat-containing domain"/>
    <property type="match status" value="1"/>
</dbReference>
<evidence type="ECO:0000313" key="3">
    <source>
        <dbReference type="EMBL" id="KAJ8971513.1"/>
    </source>
</evidence>
<evidence type="ECO:0000256" key="1">
    <source>
        <dbReference type="PROSITE-ProRule" id="PRU00023"/>
    </source>
</evidence>
<reference evidence="3" key="1">
    <citation type="journal article" date="2023" name="Insect Mol. Biol.">
        <title>Genome sequencing provides insights into the evolution of gene families encoding plant cell wall-degrading enzymes in longhorned beetles.</title>
        <authorList>
            <person name="Shin N.R."/>
            <person name="Okamura Y."/>
            <person name="Kirsch R."/>
            <person name="Pauchet Y."/>
        </authorList>
    </citation>
    <scope>NUCLEOTIDE SEQUENCE</scope>
    <source>
        <strain evidence="3">MMC_N1</strain>
    </source>
</reference>
<dbReference type="Proteomes" id="UP001162164">
    <property type="component" value="Unassembled WGS sequence"/>
</dbReference>
<comment type="caution">
    <text evidence="3">The sequence shown here is derived from an EMBL/GenBank/DDBJ whole genome shotgun (WGS) entry which is preliminary data.</text>
</comment>
<dbReference type="SMART" id="SM00248">
    <property type="entry name" value="ANK"/>
    <property type="match status" value="1"/>
</dbReference>
<sequence length="187" mass="20586">MLHRVKVIETSFIAILRLILNQPQCANYVPMRGEHFQASLIITFTNQVENVSGPILESILNCSSDETKTSRIYLHCNKGKDEVSMLVAAKTSGATPLVIACRNGHYDVAEYLIEKCHADLEQPGSVMFDGETIEGAPPLWCAAAAGHPGHREAVDQSRRQGEHHHQDQLDAAEGGLLRRPPGDREIP</sequence>
<dbReference type="InterPro" id="IPR036770">
    <property type="entry name" value="Ankyrin_rpt-contain_sf"/>
</dbReference>
<keyword evidence="1" id="KW-0040">ANK repeat</keyword>
<feature type="compositionally biased region" description="Basic and acidic residues" evidence="2">
    <location>
        <begin position="149"/>
        <end position="168"/>
    </location>
</feature>
<organism evidence="3 4">
    <name type="scientific">Molorchus minor</name>
    <dbReference type="NCBI Taxonomy" id="1323400"/>
    <lineage>
        <taxon>Eukaryota</taxon>
        <taxon>Metazoa</taxon>
        <taxon>Ecdysozoa</taxon>
        <taxon>Arthropoda</taxon>
        <taxon>Hexapoda</taxon>
        <taxon>Insecta</taxon>
        <taxon>Pterygota</taxon>
        <taxon>Neoptera</taxon>
        <taxon>Endopterygota</taxon>
        <taxon>Coleoptera</taxon>
        <taxon>Polyphaga</taxon>
        <taxon>Cucujiformia</taxon>
        <taxon>Chrysomeloidea</taxon>
        <taxon>Cerambycidae</taxon>
        <taxon>Lamiinae</taxon>
        <taxon>Monochamini</taxon>
        <taxon>Molorchus</taxon>
    </lineage>
</organism>
<dbReference type="PROSITE" id="PS50297">
    <property type="entry name" value="ANK_REP_REGION"/>
    <property type="match status" value="1"/>
</dbReference>
<feature type="repeat" description="ANK" evidence="1">
    <location>
        <begin position="92"/>
        <end position="115"/>
    </location>
</feature>
<dbReference type="SUPFAM" id="SSF48403">
    <property type="entry name" value="Ankyrin repeat"/>
    <property type="match status" value="1"/>
</dbReference>
<dbReference type="Pfam" id="PF12796">
    <property type="entry name" value="Ank_2"/>
    <property type="match status" value="1"/>
</dbReference>
<accession>A0ABQ9J1V7</accession>
<keyword evidence="4" id="KW-1185">Reference proteome</keyword>
<evidence type="ECO:0000256" key="2">
    <source>
        <dbReference type="SAM" id="MobiDB-lite"/>
    </source>
</evidence>
<dbReference type="PROSITE" id="PS50088">
    <property type="entry name" value="ANK_REPEAT"/>
    <property type="match status" value="1"/>
</dbReference>
<feature type="region of interest" description="Disordered" evidence="2">
    <location>
        <begin position="146"/>
        <end position="187"/>
    </location>
</feature>
<gene>
    <name evidence="3" type="ORF">NQ317_008459</name>
</gene>
<dbReference type="EMBL" id="JAPWTJ010001474">
    <property type="protein sequence ID" value="KAJ8971513.1"/>
    <property type="molecule type" value="Genomic_DNA"/>
</dbReference>
<protein>
    <submittedName>
        <fullName evidence="3">Uncharacterized protein</fullName>
    </submittedName>
</protein>
<proteinExistence type="predicted"/>